<evidence type="ECO:0000256" key="5">
    <source>
        <dbReference type="ARBA" id="ARBA00023098"/>
    </source>
</evidence>
<dbReference type="InterPro" id="IPR003664">
    <property type="entry name" value="FA_synthesis"/>
</dbReference>
<keyword evidence="2 10" id="KW-0963">Cytoplasm</keyword>
<evidence type="ECO:0000256" key="9">
    <source>
        <dbReference type="ARBA" id="ARBA00046608"/>
    </source>
</evidence>
<evidence type="ECO:0000256" key="7">
    <source>
        <dbReference type="ARBA" id="ARBA00023264"/>
    </source>
</evidence>
<dbReference type="PIRSF" id="PIRSF002465">
    <property type="entry name" value="Phsphlp_syn_PlsX"/>
    <property type="match status" value="1"/>
</dbReference>
<proteinExistence type="inferred from homology"/>
<evidence type="ECO:0000256" key="3">
    <source>
        <dbReference type="ARBA" id="ARBA00022516"/>
    </source>
</evidence>
<gene>
    <name evidence="10" type="primary">plsX</name>
    <name evidence="11" type="ORF">WSI_03465</name>
</gene>
<reference evidence="11 12" key="1">
    <citation type="journal article" date="2013" name="Genome Announc.">
        <title>Complete Genome Sequence of a Chinese Strain of 'Candidatus Liberibacter asiaticus'.</title>
        <authorList>
            <person name="Lin H."/>
            <person name="Han C.S."/>
            <person name="Liu B."/>
            <person name="Lou B."/>
            <person name="Bai X."/>
            <person name="Deng C."/>
            <person name="Civerolo E.L."/>
            <person name="Gupta G."/>
        </authorList>
    </citation>
    <scope>NUCLEOTIDE SEQUENCE [LARGE SCALE GENOMIC DNA]</scope>
    <source>
        <strain evidence="12">gxpsy</strain>
    </source>
</reference>
<dbReference type="Proteomes" id="UP000011820">
    <property type="component" value="Chromosome"/>
</dbReference>
<organism evidence="11 12">
    <name type="scientific">Candidatus Liberibacter asiaticus str. gxpsy</name>
    <dbReference type="NCBI Taxonomy" id="1174529"/>
    <lineage>
        <taxon>Bacteria</taxon>
        <taxon>Pseudomonadati</taxon>
        <taxon>Pseudomonadota</taxon>
        <taxon>Alphaproteobacteria</taxon>
        <taxon>Hyphomicrobiales</taxon>
        <taxon>Rhizobiaceae</taxon>
        <taxon>Liberibacter</taxon>
    </lineage>
</organism>
<dbReference type="InterPro" id="IPR012281">
    <property type="entry name" value="Phospholipid_synth_PlsX-like"/>
</dbReference>
<comment type="similarity">
    <text evidence="10">Belongs to the PlsX family.</text>
</comment>
<dbReference type="HAMAP" id="MF_00019">
    <property type="entry name" value="PlsX"/>
    <property type="match status" value="1"/>
</dbReference>
<dbReference type="EC" id="2.3.1.274" evidence="8 10"/>
<evidence type="ECO:0000256" key="8">
    <source>
        <dbReference type="ARBA" id="ARBA00024069"/>
    </source>
</evidence>
<evidence type="ECO:0000256" key="6">
    <source>
        <dbReference type="ARBA" id="ARBA00023209"/>
    </source>
</evidence>
<dbReference type="PANTHER" id="PTHR30100">
    <property type="entry name" value="FATTY ACID/PHOSPHOLIPID SYNTHESIS PROTEIN PLSX"/>
    <property type="match status" value="1"/>
</dbReference>
<accession>A0ABN4B158</accession>
<keyword evidence="5 10" id="KW-0443">Lipid metabolism</keyword>
<evidence type="ECO:0000256" key="2">
    <source>
        <dbReference type="ARBA" id="ARBA00022490"/>
    </source>
</evidence>
<dbReference type="Pfam" id="PF02504">
    <property type="entry name" value="FA_synthesis"/>
    <property type="match status" value="1"/>
</dbReference>
<evidence type="ECO:0000313" key="11">
    <source>
        <dbReference type="EMBL" id="AGH17063.1"/>
    </source>
</evidence>
<protein>
    <recommendedName>
        <fullName evidence="8 10">Phosphate acyltransferase</fullName>
        <ecNumber evidence="8 10">2.3.1.274</ecNumber>
    </recommendedName>
    <alternativeName>
        <fullName evidence="10">Acyl-ACP phosphotransacylase</fullName>
    </alternativeName>
    <alternativeName>
        <fullName evidence="10">Acyl-[acyl-carrier-protein]--phosphate acyltransferase</fullName>
    </alternativeName>
    <alternativeName>
        <fullName evidence="10">Phosphate-acyl-ACP acyltransferase</fullName>
    </alternativeName>
</protein>
<evidence type="ECO:0000256" key="1">
    <source>
        <dbReference type="ARBA" id="ARBA00001232"/>
    </source>
</evidence>
<evidence type="ECO:0000313" key="12">
    <source>
        <dbReference type="Proteomes" id="UP000011820"/>
    </source>
</evidence>
<dbReference type="Gene3D" id="3.40.718.10">
    <property type="entry name" value="Isopropylmalate Dehydrogenase"/>
    <property type="match status" value="1"/>
</dbReference>
<evidence type="ECO:0000256" key="4">
    <source>
        <dbReference type="ARBA" id="ARBA00022679"/>
    </source>
</evidence>
<keyword evidence="4 10" id="KW-0808">Transferase</keyword>
<dbReference type="PANTHER" id="PTHR30100:SF1">
    <property type="entry name" value="PHOSPHATE ACYLTRANSFERASE"/>
    <property type="match status" value="1"/>
</dbReference>
<name>A0ABN4B158_LIBAS</name>
<comment type="subcellular location">
    <subcellularLocation>
        <location evidence="10">Cytoplasm</location>
    </subcellularLocation>
    <text evidence="10">Associated with the membrane possibly through PlsY.</text>
</comment>
<comment type="catalytic activity">
    <reaction evidence="1 10">
        <text>a fatty acyl-[ACP] + phosphate = an acyl phosphate + holo-[ACP]</text>
        <dbReference type="Rhea" id="RHEA:42292"/>
        <dbReference type="Rhea" id="RHEA-COMP:9685"/>
        <dbReference type="Rhea" id="RHEA-COMP:14125"/>
        <dbReference type="ChEBI" id="CHEBI:43474"/>
        <dbReference type="ChEBI" id="CHEBI:59918"/>
        <dbReference type="ChEBI" id="CHEBI:64479"/>
        <dbReference type="ChEBI" id="CHEBI:138651"/>
        <dbReference type="EC" id="2.3.1.274"/>
    </reaction>
</comment>
<dbReference type="RefSeq" id="WP_015452660.1">
    <property type="nucleotide sequence ID" value="NC_020549.1"/>
</dbReference>
<dbReference type="GO" id="GO:0016746">
    <property type="term" value="F:acyltransferase activity"/>
    <property type="evidence" value="ECO:0007669"/>
    <property type="project" value="UniProtKB-KW"/>
</dbReference>
<keyword evidence="3 10" id="KW-0444">Lipid biosynthesis</keyword>
<keyword evidence="7 10" id="KW-1208">Phospholipid metabolism</keyword>
<comment type="subunit">
    <text evidence="9 10">Homodimer. Probably interacts with PlsY.</text>
</comment>
<sequence>MNQMDVLQGGNVDTISLDLMGGDLGARDLILGASKFLEAHPRIRFLMYGDAKVCLPILDSHPLLKERSCFHHCEVSIAMDERPADALRRGRNVSSMWRAIEAVKKNQAASVVTAGNTGALIAMARLCLSRISGVDRPSLAAFWPTVKGKCIILDVGATIGSTVSHMVQLSILGSFFARSVAGINCPSIGLLNVGTEEIKGNDVLQESARLLRGECCGAFKYKGFIEANDIAKGFVDVIVTEGFSGNIAIKAAEGAVRHISGVLQKSLNRTLLSRIGCLLIKKSLREVKEGFDPRNFNGGVLLGVDGLVVKGHGSSDAKSIFNVLGIAHNMSQNGFIDMVKDDMQRVRDSLLDVHEKKIVSGSGK</sequence>
<dbReference type="SUPFAM" id="SSF53659">
    <property type="entry name" value="Isocitrate/Isopropylmalate dehydrogenase-like"/>
    <property type="match status" value="1"/>
</dbReference>
<dbReference type="GeneID" id="93077053"/>
<comment type="function">
    <text evidence="10">Catalyzes the reversible formation of acyl-phosphate (acyl-PO(4)) from acyl-[acyl-carrier-protein] (acyl-ACP). This enzyme utilizes acyl-ACP as fatty acyl donor, but not acyl-CoA.</text>
</comment>
<comment type="pathway">
    <text evidence="10">Lipid metabolism; phospholipid metabolism.</text>
</comment>
<keyword evidence="12" id="KW-1185">Reference proteome</keyword>
<keyword evidence="11" id="KW-0012">Acyltransferase</keyword>
<keyword evidence="6 10" id="KW-0594">Phospholipid biosynthesis</keyword>
<dbReference type="EMBL" id="CP004005">
    <property type="protein sequence ID" value="AGH17063.1"/>
    <property type="molecule type" value="Genomic_DNA"/>
</dbReference>
<dbReference type="NCBIfam" id="TIGR00182">
    <property type="entry name" value="plsX"/>
    <property type="match status" value="1"/>
</dbReference>
<evidence type="ECO:0000256" key="10">
    <source>
        <dbReference type="HAMAP-Rule" id="MF_00019"/>
    </source>
</evidence>